<dbReference type="AlphaFoldDB" id="A0A511W379"/>
<feature type="region of interest" description="Disordered" evidence="1">
    <location>
        <begin position="101"/>
        <end position="182"/>
    </location>
</feature>
<feature type="compositionally biased region" description="Polar residues" evidence="1">
    <location>
        <begin position="196"/>
        <end position="209"/>
    </location>
</feature>
<sequence>MQYRLFNTQEVEALQERLRLYENMFQDFYESEAFEDYLLMKNEVHALKKQIVKIEGVLKVVNEHQQEQDQKIKAQRSGQSDELKSIIQLLQEVKTELASIKGQHTPATEQSSENNQEEQVEQVEPTEDSSPVEHVQKPSNQVNSQTSRFLQNAKQTQIQKPKKEAVQPKSSTQPRKQRTPEFRQLQHLIRSNATSYVQPNQASQNNHSPVSPRFKTRVSSGRTTTSNSGNLSHTFKPRNYPSKYDQIQPRTKRRKKKRSKPKTETTEQPKPTAQTELKRQEQQEQKREPQPTTANQAQHNTPASNQSQQQTNTQSFQPKQTTEKQQPNKQEESVLEKILPSQFFKNK</sequence>
<name>A0A511W379_9BACI</name>
<feature type="compositionally biased region" description="Acidic residues" evidence="1">
    <location>
        <begin position="115"/>
        <end position="127"/>
    </location>
</feature>
<evidence type="ECO:0000313" key="3">
    <source>
        <dbReference type="Proteomes" id="UP000321440"/>
    </source>
</evidence>
<evidence type="ECO:0000313" key="2">
    <source>
        <dbReference type="EMBL" id="GEN45545.1"/>
    </source>
</evidence>
<organism evidence="2 3">
    <name type="scientific">Alkalibacillus haloalkaliphilus</name>
    <dbReference type="NCBI Taxonomy" id="94136"/>
    <lineage>
        <taxon>Bacteria</taxon>
        <taxon>Bacillati</taxon>
        <taxon>Bacillota</taxon>
        <taxon>Bacilli</taxon>
        <taxon>Bacillales</taxon>
        <taxon>Bacillaceae</taxon>
        <taxon>Alkalibacillus</taxon>
    </lineage>
</organism>
<feature type="compositionally biased region" description="Basic and acidic residues" evidence="1">
    <location>
        <begin position="276"/>
        <end position="289"/>
    </location>
</feature>
<comment type="caution">
    <text evidence="2">The sequence shown here is derived from an EMBL/GenBank/DDBJ whole genome shotgun (WGS) entry which is preliminary data.</text>
</comment>
<feature type="compositionally biased region" description="Low complexity" evidence="1">
    <location>
        <begin position="217"/>
        <end position="230"/>
    </location>
</feature>
<dbReference type="RefSeq" id="WP_146815572.1">
    <property type="nucleotide sequence ID" value="NZ_BJYA01000005.1"/>
</dbReference>
<feature type="compositionally biased region" description="Polar residues" evidence="1">
    <location>
        <begin position="137"/>
        <end position="159"/>
    </location>
</feature>
<feature type="region of interest" description="Disordered" evidence="1">
    <location>
        <begin position="196"/>
        <end position="347"/>
    </location>
</feature>
<keyword evidence="3" id="KW-1185">Reference proteome</keyword>
<proteinExistence type="predicted"/>
<dbReference type="Proteomes" id="UP000321440">
    <property type="component" value="Unassembled WGS sequence"/>
</dbReference>
<reference evidence="2 3" key="1">
    <citation type="submission" date="2019-07" db="EMBL/GenBank/DDBJ databases">
        <title>Whole genome shotgun sequence of Alkalibacillus haloalkaliphilus NBRC 103110.</title>
        <authorList>
            <person name="Hosoyama A."/>
            <person name="Uohara A."/>
            <person name="Ohji S."/>
            <person name="Ichikawa N."/>
        </authorList>
    </citation>
    <scope>NUCLEOTIDE SEQUENCE [LARGE SCALE GENOMIC DNA]</scope>
    <source>
        <strain evidence="2 3">NBRC 103110</strain>
    </source>
</reference>
<dbReference type="EMBL" id="BJYA01000005">
    <property type="protein sequence ID" value="GEN45545.1"/>
    <property type="molecule type" value="Genomic_DNA"/>
</dbReference>
<feature type="compositionally biased region" description="Basic residues" evidence="1">
    <location>
        <begin position="250"/>
        <end position="260"/>
    </location>
</feature>
<evidence type="ECO:0000256" key="1">
    <source>
        <dbReference type="SAM" id="MobiDB-lite"/>
    </source>
</evidence>
<feature type="compositionally biased region" description="Low complexity" evidence="1">
    <location>
        <begin position="300"/>
        <end position="320"/>
    </location>
</feature>
<protein>
    <submittedName>
        <fullName evidence="2">Uncharacterized protein</fullName>
    </submittedName>
</protein>
<dbReference type="OrthoDB" id="9821816at2"/>
<accession>A0A511W379</accession>
<gene>
    <name evidence="2" type="ORF">AHA02nite_13210</name>
</gene>